<dbReference type="EMBL" id="LAZR01022549">
    <property type="protein sequence ID" value="KKL81481.1"/>
    <property type="molecule type" value="Genomic_DNA"/>
</dbReference>
<accession>A0A0F9FT56</accession>
<comment type="caution">
    <text evidence="1">The sequence shown here is derived from an EMBL/GenBank/DDBJ whole genome shotgun (WGS) entry which is preliminary data.</text>
</comment>
<sequence>MNALEKYYEENLYPLQDGVLNIVKKSRTPFFLTGGAALSRYYVGHRYFDDLDLFVVDDSNYSDHVNVVLKLLVESKDNAGFRDTRR</sequence>
<reference evidence="1" key="1">
    <citation type="journal article" date="2015" name="Nature">
        <title>Complex archaea that bridge the gap between prokaryotes and eukaryotes.</title>
        <authorList>
            <person name="Spang A."/>
            <person name="Saw J.H."/>
            <person name="Jorgensen S.L."/>
            <person name="Zaremba-Niedzwiedzka K."/>
            <person name="Martijn J."/>
            <person name="Lind A.E."/>
            <person name="van Eijk R."/>
            <person name="Schleper C."/>
            <person name="Guy L."/>
            <person name="Ettema T.J."/>
        </authorList>
    </citation>
    <scope>NUCLEOTIDE SEQUENCE</scope>
</reference>
<proteinExistence type="predicted"/>
<evidence type="ECO:0000313" key="1">
    <source>
        <dbReference type="EMBL" id="KKL81481.1"/>
    </source>
</evidence>
<protein>
    <recommendedName>
        <fullName evidence="2">Nucleotidyl transferase AbiEii/AbiGii toxin family protein</fullName>
    </recommendedName>
</protein>
<organism evidence="1">
    <name type="scientific">marine sediment metagenome</name>
    <dbReference type="NCBI Taxonomy" id="412755"/>
    <lineage>
        <taxon>unclassified sequences</taxon>
        <taxon>metagenomes</taxon>
        <taxon>ecological metagenomes</taxon>
    </lineage>
</organism>
<gene>
    <name evidence="1" type="ORF">LCGC14_1994380</name>
</gene>
<name>A0A0F9FT56_9ZZZZ</name>
<dbReference type="AlphaFoldDB" id="A0A0F9FT56"/>
<evidence type="ECO:0008006" key="2">
    <source>
        <dbReference type="Google" id="ProtNLM"/>
    </source>
</evidence>